<reference evidence="3 4" key="1">
    <citation type="submission" date="2018-03" db="EMBL/GenBank/DDBJ databases">
        <title>Genomic Encyclopedia of Archaeal and Bacterial Type Strains, Phase II (KMG-II): from individual species to whole genera.</title>
        <authorList>
            <person name="Goeker M."/>
        </authorList>
    </citation>
    <scope>NUCLEOTIDE SEQUENCE [LARGE SCALE GENOMIC DNA]</scope>
    <source>
        <strain evidence="3 4">DSM 100065</strain>
    </source>
</reference>
<keyword evidence="4" id="KW-1185">Reference proteome</keyword>
<dbReference type="Gene3D" id="3.40.50.720">
    <property type="entry name" value="NAD(P)-binding Rossmann-like Domain"/>
    <property type="match status" value="1"/>
</dbReference>
<evidence type="ECO:0000313" key="4">
    <source>
        <dbReference type="Proteomes" id="UP000237752"/>
    </source>
</evidence>
<dbReference type="PANTHER" id="PTHR48107">
    <property type="entry name" value="NADPH-DEPENDENT ALDEHYDE REDUCTASE-LIKE PROTEIN, CHLOROPLASTIC-RELATED"/>
    <property type="match status" value="1"/>
</dbReference>
<dbReference type="OrthoDB" id="517007at2"/>
<dbReference type="PANTHER" id="PTHR48107:SF16">
    <property type="entry name" value="NADPH-DEPENDENT ALDEHYDE REDUCTASE 1, CHLOROPLASTIC"/>
    <property type="match status" value="1"/>
</dbReference>
<name>A0A2T0ZYU6_9ACTN</name>
<keyword evidence="2" id="KW-0560">Oxidoreductase</keyword>
<sequence length="245" mass="25504">MNILITGGSKGIGRAIALRFAVPGNTIFINYHSDEQSARQTADEVTAHNARSVLIKVDVGTPQGCRQVIDVVAETTDRLDLVVHGAVKSITGPTLTMDPAQFAAATEVNASALLYLTQAALPLLTRGSSIVFLTSKGSVAAVPDYAALGAPKAMAEALVRYLAVELAPKGIRINSVSAGPMDTEAFRSMFATGADDRLAAAAAANPSGRGVEVDDVANLVEFLATEGASMIQGQRLHIDGGLYLR</sequence>
<dbReference type="AlphaFoldDB" id="A0A2T0ZYU6"/>
<gene>
    <name evidence="3" type="ORF">CLV47_10973</name>
</gene>
<dbReference type="RefSeq" id="WP_106349284.1">
    <property type="nucleotide sequence ID" value="NZ_PVUE01000009.1"/>
</dbReference>
<dbReference type="InterPro" id="IPR036291">
    <property type="entry name" value="NAD(P)-bd_dom_sf"/>
</dbReference>
<comment type="caution">
    <text evidence="3">The sequence shown here is derived from an EMBL/GenBank/DDBJ whole genome shotgun (WGS) entry which is preliminary data.</text>
</comment>
<dbReference type="GO" id="GO:0016614">
    <property type="term" value="F:oxidoreductase activity, acting on CH-OH group of donors"/>
    <property type="evidence" value="ECO:0007669"/>
    <property type="project" value="UniProtKB-ARBA"/>
</dbReference>
<comment type="similarity">
    <text evidence="1">Belongs to the short-chain dehydrogenases/reductases (SDR) family.</text>
</comment>
<dbReference type="Pfam" id="PF13561">
    <property type="entry name" value="adh_short_C2"/>
    <property type="match status" value="1"/>
</dbReference>
<dbReference type="SUPFAM" id="SSF51735">
    <property type="entry name" value="NAD(P)-binding Rossmann-fold domains"/>
    <property type="match status" value="1"/>
</dbReference>
<proteinExistence type="inferred from homology"/>
<dbReference type="EMBL" id="PVUE01000009">
    <property type="protein sequence ID" value="PRZ41526.1"/>
    <property type="molecule type" value="Genomic_DNA"/>
</dbReference>
<protein>
    <submittedName>
        <fullName evidence="3">Enoyl-[acyl-carrier-protein] reductase [NADH]</fullName>
    </submittedName>
</protein>
<organism evidence="3 4">
    <name type="scientific">Antricoccus suffuscus</name>
    <dbReference type="NCBI Taxonomy" id="1629062"/>
    <lineage>
        <taxon>Bacteria</taxon>
        <taxon>Bacillati</taxon>
        <taxon>Actinomycetota</taxon>
        <taxon>Actinomycetes</taxon>
        <taxon>Geodermatophilales</taxon>
        <taxon>Antricoccaceae</taxon>
        <taxon>Antricoccus</taxon>
    </lineage>
</organism>
<evidence type="ECO:0000313" key="3">
    <source>
        <dbReference type="EMBL" id="PRZ41526.1"/>
    </source>
</evidence>
<dbReference type="PRINTS" id="PR00081">
    <property type="entry name" value="GDHRDH"/>
</dbReference>
<dbReference type="InterPro" id="IPR002347">
    <property type="entry name" value="SDR_fam"/>
</dbReference>
<evidence type="ECO:0000256" key="2">
    <source>
        <dbReference type="ARBA" id="ARBA00023002"/>
    </source>
</evidence>
<accession>A0A2T0ZYU6</accession>
<dbReference type="Proteomes" id="UP000237752">
    <property type="component" value="Unassembled WGS sequence"/>
</dbReference>
<evidence type="ECO:0000256" key="1">
    <source>
        <dbReference type="ARBA" id="ARBA00006484"/>
    </source>
</evidence>